<dbReference type="SUPFAM" id="SSF103473">
    <property type="entry name" value="MFS general substrate transporter"/>
    <property type="match status" value="1"/>
</dbReference>
<dbReference type="InterPro" id="IPR036259">
    <property type="entry name" value="MFS_trans_sf"/>
</dbReference>
<dbReference type="GO" id="GO:0005886">
    <property type="term" value="C:plasma membrane"/>
    <property type="evidence" value="ECO:0007669"/>
    <property type="project" value="UniProtKB-SubCell"/>
</dbReference>
<evidence type="ECO:0000256" key="4">
    <source>
        <dbReference type="ARBA" id="ARBA00022989"/>
    </source>
</evidence>
<dbReference type="PANTHER" id="PTHR23513:SF6">
    <property type="entry name" value="MAJOR FACILITATOR SUPERFAMILY ASSOCIATED DOMAIN-CONTAINING PROTEIN"/>
    <property type="match status" value="1"/>
</dbReference>
<dbReference type="CDD" id="cd06173">
    <property type="entry name" value="MFS_MefA_like"/>
    <property type="match status" value="1"/>
</dbReference>
<dbReference type="EMBL" id="CP025430">
    <property type="protein sequence ID" value="AUH65329.1"/>
    <property type="molecule type" value="Genomic_DNA"/>
</dbReference>
<dbReference type="RefSeq" id="WP_101753352.1">
    <property type="nucleotide sequence ID" value="NZ_CP025430.1"/>
</dbReference>
<feature type="transmembrane region" description="Helical" evidence="6">
    <location>
        <begin position="177"/>
        <end position="194"/>
    </location>
</feature>
<reference evidence="7 8" key="1">
    <citation type="journal article" date="2013" name="Antonie Van Leeuwenhoek">
        <title>Paracoccus zhejiangensis sp. nov., isolated from activated sludge in wastewater-treatment system.</title>
        <authorList>
            <person name="Wu Z.G."/>
            <person name="Zhang D.F."/>
            <person name="Liu Y.L."/>
            <person name="Wang F."/>
            <person name="Jiang X."/>
            <person name="Li C."/>
            <person name="Li S.P."/>
            <person name="Hong Q."/>
            <person name="Li W.J."/>
        </authorList>
    </citation>
    <scope>NUCLEOTIDE SEQUENCE [LARGE SCALE GENOMIC DNA]</scope>
    <source>
        <strain evidence="7 8">J6</strain>
    </source>
</reference>
<keyword evidence="2" id="KW-1003">Cell membrane</keyword>
<feature type="transmembrane region" description="Helical" evidence="6">
    <location>
        <begin position="320"/>
        <end position="340"/>
    </location>
</feature>
<feature type="transmembrane region" description="Helical" evidence="6">
    <location>
        <begin position="361"/>
        <end position="380"/>
    </location>
</feature>
<evidence type="ECO:0000256" key="3">
    <source>
        <dbReference type="ARBA" id="ARBA00022692"/>
    </source>
</evidence>
<dbReference type="AlphaFoldDB" id="A0A2H5F187"/>
<feature type="transmembrane region" description="Helical" evidence="6">
    <location>
        <begin position="154"/>
        <end position="171"/>
    </location>
</feature>
<dbReference type="GO" id="GO:0022857">
    <property type="term" value="F:transmembrane transporter activity"/>
    <property type="evidence" value="ECO:0007669"/>
    <property type="project" value="InterPro"/>
</dbReference>
<evidence type="ECO:0000313" key="7">
    <source>
        <dbReference type="EMBL" id="AUH65329.1"/>
    </source>
</evidence>
<evidence type="ECO:0000256" key="5">
    <source>
        <dbReference type="ARBA" id="ARBA00023136"/>
    </source>
</evidence>
<feature type="transmembrane region" description="Helical" evidence="6">
    <location>
        <begin position="48"/>
        <end position="64"/>
    </location>
</feature>
<feature type="transmembrane region" description="Helical" evidence="6">
    <location>
        <begin position="232"/>
        <end position="254"/>
    </location>
</feature>
<feature type="transmembrane region" description="Helical" evidence="6">
    <location>
        <begin position="295"/>
        <end position="314"/>
    </location>
</feature>
<keyword evidence="8" id="KW-1185">Reference proteome</keyword>
<evidence type="ECO:0000256" key="2">
    <source>
        <dbReference type="ARBA" id="ARBA00022475"/>
    </source>
</evidence>
<accession>A0A2H5F187</accession>
<feature type="transmembrane region" description="Helical" evidence="6">
    <location>
        <begin position="106"/>
        <end position="124"/>
    </location>
</feature>
<comment type="subcellular location">
    <subcellularLocation>
        <location evidence="1">Cell membrane</location>
        <topology evidence="1">Multi-pass membrane protein</topology>
    </subcellularLocation>
</comment>
<evidence type="ECO:0000313" key="8">
    <source>
        <dbReference type="Proteomes" id="UP000234530"/>
    </source>
</evidence>
<organism evidence="7 8">
    <name type="scientific">Paracoccus zhejiangensis</name>
    <dbReference type="NCBI Taxonomy" id="1077935"/>
    <lineage>
        <taxon>Bacteria</taxon>
        <taxon>Pseudomonadati</taxon>
        <taxon>Pseudomonadota</taxon>
        <taxon>Alphaproteobacteria</taxon>
        <taxon>Rhodobacterales</taxon>
        <taxon>Paracoccaceae</taxon>
        <taxon>Paracoccus</taxon>
    </lineage>
</organism>
<name>A0A2H5F187_9RHOB</name>
<sequence length="428" mass="45695">MTALARFIAATGLANFGDGIAIVAWGWIATQLTRDPLLIALVPVALKAPWFVFSLPAGIIVDRFDRRRLILAADTLRALAYAGAGLAIWAALPFDEPPLRGTDRPLIFALVAGAAITVGIAEVLRDNAAQTMLPALVPEHDLERANGRLWSVEFVMNNFVGTAAAGLLLGLSLALPFGVNAAALALSVALVAGLKGDFRAETEAKAPATRNWRAELREGVAYLLGQPILRNLAILTGLFNFSFEAMMVTLVLLVQERLQLGPLAISAIMAAGGAGGVLAGLINHRVVDWLGRSRVLQITMAAAMVFPLTVLFAASGVPGLILICAGFFISEFGGVLWNTVSVSYRQRHIPRRLLGRVNSAYRLFAIGMAPLGMFSAGLLTRGVSESVGRQPALLAPYILGLLIFALTTIVFWRFLGRAFPVEPDDQPR</sequence>
<dbReference type="OrthoDB" id="145388at2"/>
<dbReference type="InterPro" id="IPR011701">
    <property type="entry name" value="MFS"/>
</dbReference>
<dbReference type="Pfam" id="PF07690">
    <property type="entry name" value="MFS_1"/>
    <property type="match status" value="1"/>
</dbReference>
<evidence type="ECO:0000256" key="6">
    <source>
        <dbReference type="SAM" id="Phobius"/>
    </source>
</evidence>
<feature type="transmembrane region" description="Helical" evidence="6">
    <location>
        <begin position="7"/>
        <end position="28"/>
    </location>
</feature>
<dbReference type="Gene3D" id="1.20.1250.20">
    <property type="entry name" value="MFS general substrate transporter like domains"/>
    <property type="match status" value="1"/>
</dbReference>
<feature type="transmembrane region" description="Helical" evidence="6">
    <location>
        <begin position="260"/>
        <end position="283"/>
    </location>
</feature>
<feature type="transmembrane region" description="Helical" evidence="6">
    <location>
        <begin position="392"/>
        <end position="412"/>
    </location>
</feature>
<proteinExistence type="predicted"/>
<gene>
    <name evidence="7" type="ORF">CX676_15110</name>
</gene>
<keyword evidence="5 6" id="KW-0472">Membrane</keyword>
<dbReference type="KEGG" id="pzh:CX676_15110"/>
<keyword evidence="4 6" id="KW-1133">Transmembrane helix</keyword>
<evidence type="ECO:0000256" key="1">
    <source>
        <dbReference type="ARBA" id="ARBA00004651"/>
    </source>
</evidence>
<dbReference type="PANTHER" id="PTHR23513">
    <property type="entry name" value="INTEGRAL MEMBRANE EFFLUX PROTEIN-RELATED"/>
    <property type="match status" value="1"/>
</dbReference>
<dbReference type="Proteomes" id="UP000234530">
    <property type="component" value="Chromosome"/>
</dbReference>
<protein>
    <submittedName>
        <fullName evidence="7">MFS transporter</fullName>
    </submittedName>
</protein>
<keyword evidence="3 6" id="KW-0812">Transmembrane</keyword>
<feature type="transmembrane region" description="Helical" evidence="6">
    <location>
        <begin position="76"/>
        <end position="94"/>
    </location>
</feature>